<evidence type="ECO:0008006" key="6">
    <source>
        <dbReference type="Google" id="ProtNLM"/>
    </source>
</evidence>
<comment type="caution">
    <text evidence="4">The sequence shown here is derived from an EMBL/GenBank/DDBJ whole genome shotgun (WGS) entry which is preliminary data.</text>
</comment>
<dbReference type="Proteomes" id="UP001177023">
    <property type="component" value="Unassembled WGS sequence"/>
</dbReference>
<sequence length="428" mass="47604">MPESSRGTYRRGDFFNAPRGQRRGGRGKRNEADELSQSLSGLQILTRAPRDRTDAPAEPSPNSDTTQFPPLLLRPNRPATPVNEPAPPVQILKNAASAATASTKIPITSNTMADGVKLIGDNLSFFELVNEYLSDTSTSYTVVSCIGPQGTGKSTLLSMLGGNNSQDMYREYIFRPGSREAVEGSRHQTSGLQIYVTRTRMIYIDCQAINSGSILDESIRISKGAKIDSRLEVSRNMESLQFLSFLMHVSHVVLLSVDWFIDLELLRAIKLAESLRANMAFVAAQCGVPGLSMTRQVNLVVVHARAKDADFSRGERQRRVRLLRACFADSTRIKVPTDDNAAYICTADIKPRRDDHKNVQLDEYEDGCLTEDFDDTIKKLRVQLAAYCRDSFTSDKSKMTEKQWLRMARAVWADNAFNAAASKLSSLY</sequence>
<evidence type="ECO:0000256" key="3">
    <source>
        <dbReference type="SAM" id="MobiDB-lite"/>
    </source>
</evidence>
<dbReference type="Gene3D" id="3.40.50.300">
    <property type="entry name" value="P-loop containing nucleotide triphosphate hydrolases"/>
    <property type="match status" value="1"/>
</dbReference>
<feature type="non-terminal residue" evidence="4">
    <location>
        <position position="1"/>
    </location>
</feature>
<dbReference type="GO" id="GO:0000184">
    <property type="term" value="P:nuclear-transcribed mRNA catabolic process, nonsense-mediated decay"/>
    <property type="evidence" value="ECO:0007669"/>
    <property type="project" value="UniProtKB-KW"/>
</dbReference>
<comment type="similarity">
    <text evidence="1">Belongs to the SMG9 family.</text>
</comment>
<evidence type="ECO:0000313" key="4">
    <source>
        <dbReference type="EMBL" id="CAJ0585578.1"/>
    </source>
</evidence>
<accession>A0AA36DDM1</accession>
<dbReference type="PANTHER" id="PTHR14270:SF0">
    <property type="entry name" value="NONSENSE-MEDIATED MRNA DECAY FACTOR SMG9"/>
    <property type="match status" value="1"/>
</dbReference>
<evidence type="ECO:0000313" key="5">
    <source>
        <dbReference type="Proteomes" id="UP001177023"/>
    </source>
</evidence>
<dbReference type="InterPro" id="IPR039177">
    <property type="entry name" value="SMG9"/>
</dbReference>
<name>A0AA36DDM1_9BILA</name>
<keyword evidence="2" id="KW-0866">Nonsense-mediated mRNA decay</keyword>
<feature type="region of interest" description="Disordered" evidence="3">
    <location>
        <begin position="1"/>
        <end position="87"/>
    </location>
</feature>
<dbReference type="EMBL" id="CATQJA010002706">
    <property type="protein sequence ID" value="CAJ0585578.1"/>
    <property type="molecule type" value="Genomic_DNA"/>
</dbReference>
<keyword evidence="5" id="KW-1185">Reference proteome</keyword>
<proteinExistence type="inferred from homology"/>
<dbReference type="InterPro" id="IPR027417">
    <property type="entry name" value="P-loop_NTPase"/>
</dbReference>
<evidence type="ECO:0000256" key="2">
    <source>
        <dbReference type="ARBA" id="ARBA00023161"/>
    </source>
</evidence>
<gene>
    <name evidence="4" type="ORF">MSPICULIGERA_LOCUS23592</name>
</gene>
<protein>
    <recommendedName>
        <fullName evidence="6">Protein SMG9</fullName>
    </recommendedName>
</protein>
<reference evidence="4" key="1">
    <citation type="submission" date="2023-06" db="EMBL/GenBank/DDBJ databases">
        <authorList>
            <person name="Delattre M."/>
        </authorList>
    </citation>
    <scope>NUCLEOTIDE SEQUENCE</scope>
    <source>
        <strain evidence="4">AF72</strain>
    </source>
</reference>
<organism evidence="4 5">
    <name type="scientific">Mesorhabditis spiculigera</name>
    <dbReference type="NCBI Taxonomy" id="96644"/>
    <lineage>
        <taxon>Eukaryota</taxon>
        <taxon>Metazoa</taxon>
        <taxon>Ecdysozoa</taxon>
        <taxon>Nematoda</taxon>
        <taxon>Chromadorea</taxon>
        <taxon>Rhabditida</taxon>
        <taxon>Rhabditina</taxon>
        <taxon>Rhabditomorpha</taxon>
        <taxon>Rhabditoidea</taxon>
        <taxon>Rhabditidae</taxon>
        <taxon>Mesorhabditinae</taxon>
        <taxon>Mesorhabditis</taxon>
    </lineage>
</organism>
<dbReference type="PANTHER" id="PTHR14270">
    <property type="entry name" value="NONSENSE-MEDIATED MRNA DECAY FACTOR SMG9"/>
    <property type="match status" value="1"/>
</dbReference>
<dbReference type="AlphaFoldDB" id="A0AA36DDM1"/>
<evidence type="ECO:0000256" key="1">
    <source>
        <dbReference type="ARBA" id="ARBA00007712"/>
    </source>
</evidence>
<dbReference type="SUPFAM" id="SSF52540">
    <property type="entry name" value="P-loop containing nucleoside triphosphate hydrolases"/>
    <property type="match status" value="2"/>
</dbReference>